<dbReference type="InterPro" id="IPR051955">
    <property type="entry name" value="PME_Inhibitor"/>
</dbReference>
<dbReference type="Pfam" id="PF04043">
    <property type="entry name" value="PMEI"/>
    <property type="match status" value="1"/>
</dbReference>
<feature type="domain" description="Pectinesterase inhibitor" evidence="3">
    <location>
        <begin position="47"/>
        <end position="206"/>
    </location>
</feature>
<dbReference type="CDD" id="cd15798">
    <property type="entry name" value="PMEI-like_3"/>
    <property type="match status" value="1"/>
</dbReference>
<reference evidence="5" key="1">
    <citation type="submission" date="2025-08" db="UniProtKB">
        <authorList>
            <consortium name="RefSeq"/>
        </authorList>
    </citation>
    <scope>IDENTIFICATION</scope>
    <source>
        <tissue evidence="5">Young leaves</tissue>
    </source>
</reference>
<dbReference type="GeneID" id="111491486"/>
<dbReference type="SUPFAM" id="SSF101148">
    <property type="entry name" value="Plant invertase/pectin methylesterase inhibitor"/>
    <property type="match status" value="1"/>
</dbReference>
<dbReference type="PANTHER" id="PTHR31080">
    <property type="entry name" value="PECTINESTERASE INHIBITOR-LIKE"/>
    <property type="match status" value="1"/>
</dbReference>
<dbReference type="InterPro" id="IPR006501">
    <property type="entry name" value="Pectinesterase_inhib_dom"/>
</dbReference>
<accession>A0A6J1K807</accession>
<dbReference type="SMART" id="SM00856">
    <property type="entry name" value="PMEI"/>
    <property type="match status" value="1"/>
</dbReference>
<gene>
    <name evidence="5" type="primary">LOC111491486</name>
</gene>
<name>A0A6J1K807_CUCMA</name>
<keyword evidence="4" id="KW-1185">Reference proteome</keyword>
<dbReference type="GO" id="GO:0046910">
    <property type="term" value="F:pectinesterase inhibitor activity"/>
    <property type="evidence" value="ECO:0007669"/>
    <property type="project" value="UniProtKB-ARBA"/>
</dbReference>
<evidence type="ECO:0000313" key="4">
    <source>
        <dbReference type="Proteomes" id="UP000504608"/>
    </source>
</evidence>
<proteinExistence type="inferred from homology"/>
<evidence type="ECO:0000259" key="3">
    <source>
        <dbReference type="SMART" id="SM00856"/>
    </source>
</evidence>
<evidence type="ECO:0000313" key="5">
    <source>
        <dbReference type="RefSeq" id="XP_022996179.1"/>
    </source>
</evidence>
<dbReference type="NCBIfam" id="TIGR01614">
    <property type="entry name" value="PME_inhib"/>
    <property type="match status" value="1"/>
</dbReference>
<dbReference type="Proteomes" id="UP000504608">
    <property type="component" value="Unplaced"/>
</dbReference>
<protein>
    <submittedName>
        <fullName evidence="5">21 kDa protein-like</fullName>
    </submittedName>
</protein>
<dbReference type="Gene3D" id="1.20.140.40">
    <property type="entry name" value="Invertase/pectin methylesterase inhibitor family protein"/>
    <property type="match status" value="1"/>
</dbReference>
<dbReference type="PANTHER" id="PTHR31080:SF207">
    <property type="entry name" value="PECTINESTERASE INHIBITOR 9"/>
    <property type="match status" value="1"/>
</dbReference>
<keyword evidence="1" id="KW-0732">Signal</keyword>
<organism evidence="4 5">
    <name type="scientific">Cucurbita maxima</name>
    <name type="common">Pumpkin</name>
    <name type="synonym">Winter squash</name>
    <dbReference type="NCBI Taxonomy" id="3661"/>
    <lineage>
        <taxon>Eukaryota</taxon>
        <taxon>Viridiplantae</taxon>
        <taxon>Streptophyta</taxon>
        <taxon>Embryophyta</taxon>
        <taxon>Tracheophyta</taxon>
        <taxon>Spermatophyta</taxon>
        <taxon>Magnoliopsida</taxon>
        <taxon>eudicotyledons</taxon>
        <taxon>Gunneridae</taxon>
        <taxon>Pentapetalae</taxon>
        <taxon>rosids</taxon>
        <taxon>fabids</taxon>
        <taxon>Cucurbitales</taxon>
        <taxon>Cucurbitaceae</taxon>
        <taxon>Cucurbiteae</taxon>
        <taxon>Cucurbita</taxon>
    </lineage>
</organism>
<dbReference type="InterPro" id="IPR035513">
    <property type="entry name" value="Invertase/methylesterase_inhib"/>
</dbReference>
<evidence type="ECO:0000256" key="1">
    <source>
        <dbReference type="ARBA" id="ARBA00022729"/>
    </source>
</evidence>
<dbReference type="KEGG" id="cmax:111491486"/>
<evidence type="ECO:0000256" key="2">
    <source>
        <dbReference type="ARBA" id="ARBA00038471"/>
    </source>
</evidence>
<dbReference type="RefSeq" id="XP_022996179.1">
    <property type="nucleotide sequence ID" value="XM_023140411.1"/>
</dbReference>
<dbReference type="FunFam" id="1.20.140.40:FF:000005">
    <property type="entry name" value="Pectin methylesterase inhibitor 1"/>
    <property type="match status" value="1"/>
</dbReference>
<sequence>MSFFCGIKYPVLLSLSLHTIAMPNLKISLPLLVLVVLHNAAPTHSATATSFIESSCRVTRYPALCVHSLSAYATSIRQSGRQLTQTALSVSLNKSRYAAAFVSNLAKGRAVRGLEYQALKDCIENMGDTVDRLRQSVKELRDLRRTAGGDLLWHLSNVQTWVSAALTDETTCLDGFASRRLDGQVKAAIRRKITLVAQVTSNALALVNHFADKKH</sequence>
<comment type="similarity">
    <text evidence="2">Belongs to the PMEI family.</text>
</comment>
<dbReference type="OrthoDB" id="1430376at2759"/>
<dbReference type="AlphaFoldDB" id="A0A6J1K807"/>